<dbReference type="Gene3D" id="3.20.20.450">
    <property type="entry name" value="EAL domain"/>
    <property type="match status" value="1"/>
</dbReference>
<dbReference type="RefSeq" id="WP_085465999.1">
    <property type="nucleotide sequence ID" value="NZ_FXBL01000004.1"/>
</dbReference>
<dbReference type="PROSITE" id="PS50883">
    <property type="entry name" value="EAL"/>
    <property type="match status" value="1"/>
</dbReference>
<dbReference type="EMBL" id="FXBL01000004">
    <property type="protein sequence ID" value="SMH50899.1"/>
    <property type="molecule type" value="Genomic_DNA"/>
</dbReference>
<dbReference type="Proteomes" id="UP000193083">
    <property type="component" value="Unassembled WGS sequence"/>
</dbReference>
<organism evidence="3 4">
    <name type="scientific">Mesorhizobium australicum</name>
    <dbReference type="NCBI Taxonomy" id="536018"/>
    <lineage>
        <taxon>Bacteria</taxon>
        <taxon>Pseudomonadati</taxon>
        <taxon>Pseudomonadota</taxon>
        <taxon>Alphaproteobacteria</taxon>
        <taxon>Hyphomicrobiales</taxon>
        <taxon>Phyllobacteriaceae</taxon>
        <taxon>Mesorhizobium</taxon>
    </lineage>
</organism>
<feature type="domain" description="EAL" evidence="2">
    <location>
        <begin position="11"/>
        <end position="265"/>
    </location>
</feature>
<evidence type="ECO:0000313" key="4">
    <source>
        <dbReference type="Proteomes" id="UP000193083"/>
    </source>
</evidence>
<dbReference type="CDD" id="cd01948">
    <property type="entry name" value="EAL"/>
    <property type="match status" value="1"/>
</dbReference>
<name>A0A1X7PJJ2_9HYPH</name>
<dbReference type="InterPro" id="IPR050706">
    <property type="entry name" value="Cyclic-di-GMP_PDE-like"/>
</dbReference>
<dbReference type="GO" id="GO:0071111">
    <property type="term" value="F:cyclic-guanylate-specific phosphodiesterase activity"/>
    <property type="evidence" value="ECO:0007669"/>
    <property type="project" value="InterPro"/>
</dbReference>
<proteinExistence type="predicted"/>
<sequence length="299" mass="32774">MARSVGLAHVTAHPDGSYVGVWGTYVLRSAFQPIFSFVNGKLVPVAFEGLLRPSRNGTAASPGVFFGLIPPIDRMHVETLSRTLHLLNAGKFLHPSARVFINFDPSVFSDRELTEAALRDMRLVLHEAEIEPERIVCEVTEQRTASQSTLFAFVEALRKHGFSIAVDDFGAEDSDIHRIERLRPDIVKFDAHWINWLMNSGPGYALLAGMVESFARQGIRTVFEGIEHGWQLELAEKSGVSMVQGYAIAYPETVPTVFPFPSPEVAAERGEEKAGTTTAAPAASPRRAQSFGRRGSAPG</sequence>
<dbReference type="SUPFAM" id="SSF141868">
    <property type="entry name" value="EAL domain-like"/>
    <property type="match status" value="1"/>
</dbReference>
<accession>A0A1X7PJJ2</accession>
<feature type="region of interest" description="Disordered" evidence="1">
    <location>
        <begin position="261"/>
        <end position="299"/>
    </location>
</feature>
<dbReference type="InterPro" id="IPR035919">
    <property type="entry name" value="EAL_sf"/>
</dbReference>
<dbReference type="InterPro" id="IPR001633">
    <property type="entry name" value="EAL_dom"/>
</dbReference>
<protein>
    <submittedName>
        <fullName evidence="3">EAL domain, c-di-GMP-specific phosphodiesterase class I (Or its enzymatically inactive variant)</fullName>
    </submittedName>
</protein>
<dbReference type="PANTHER" id="PTHR33121:SF76">
    <property type="entry name" value="SIGNALING PROTEIN"/>
    <property type="match status" value="1"/>
</dbReference>
<evidence type="ECO:0000313" key="3">
    <source>
        <dbReference type="EMBL" id="SMH50899.1"/>
    </source>
</evidence>
<reference evidence="4" key="1">
    <citation type="submission" date="2017-04" db="EMBL/GenBank/DDBJ databases">
        <authorList>
            <person name="Varghese N."/>
            <person name="Submissions S."/>
        </authorList>
    </citation>
    <scope>NUCLEOTIDE SEQUENCE [LARGE SCALE GENOMIC DNA]</scope>
    <source>
        <strain evidence="4">B5P</strain>
    </source>
</reference>
<dbReference type="AlphaFoldDB" id="A0A1X7PJJ2"/>
<dbReference type="PANTHER" id="PTHR33121">
    <property type="entry name" value="CYCLIC DI-GMP PHOSPHODIESTERASE PDEF"/>
    <property type="match status" value="1"/>
</dbReference>
<dbReference type="SMART" id="SM00052">
    <property type="entry name" value="EAL"/>
    <property type="match status" value="1"/>
</dbReference>
<evidence type="ECO:0000256" key="1">
    <source>
        <dbReference type="SAM" id="MobiDB-lite"/>
    </source>
</evidence>
<dbReference type="OrthoDB" id="1673646at2"/>
<evidence type="ECO:0000259" key="2">
    <source>
        <dbReference type="PROSITE" id="PS50883"/>
    </source>
</evidence>
<dbReference type="Pfam" id="PF00563">
    <property type="entry name" value="EAL"/>
    <property type="match status" value="1"/>
</dbReference>
<keyword evidence="4" id="KW-1185">Reference proteome</keyword>
<feature type="compositionally biased region" description="Low complexity" evidence="1">
    <location>
        <begin position="275"/>
        <end position="288"/>
    </location>
</feature>
<gene>
    <name evidence="3" type="ORF">SAMN02982922_4293</name>
</gene>